<protein>
    <submittedName>
        <fullName evidence="1">Uncharacterized protein</fullName>
    </submittedName>
</protein>
<reference evidence="1" key="1">
    <citation type="submission" date="2022-11" db="EMBL/GenBank/DDBJ databases">
        <title>Centuries of genome instability and evolution in soft-shell clam transmissible cancer (bioRxiv).</title>
        <authorList>
            <person name="Hart S.F.M."/>
            <person name="Yonemitsu M.A."/>
            <person name="Giersch R.M."/>
            <person name="Beal B.F."/>
            <person name="Arriagada G."/>
            <person name="Davis B.W."/>
            <person name="Ostrander E.A."/>
            <person name="Goff S.P."/>
            <person name="Metzger M.J."/>
        </authorList>
    </citation>
    <scope>NUCLEOTIDE SEQUENCE</scope>
    <source>
        <strain evidence="1">MELC-2E11</strain>
        <tissue evidence="1">Siphon/mantle</tissue>
    </source>
</reference>
<sequence>MWLFVCPSMLGYKGPQEFDVAVCVSLYVERNMMWLFVCPSILSCKGSQEHDVAVCVPLYVEM</sequence>
<keyword evidence="2" id="KW-1185">Reference proteome</keyword>
<organism evidence="1 2">
    <name type="scientific">Mya arenaria</name>
    <name type="common">Soft-shell clam</name>
    <dbReference type="NCBI Taxonomy" id="6604"/>
    <lineage>
        <taxon>Eukaryota</taxon>
        <taxon>Metazoa</taxon>
        <taxon>Spiralia</taxon>
        <taxon>Lophotrochozoa</taxon>
        <taxon>Mollusca</taxon>
        <taxon>Bivalvia</taxon>
        <taxon>Autobranchia</taxon>
        <taxon>Heteroconchia</taxon>
        <taxon>Euheterodonta</taxon>
        <taxon>Imparidentia</taxon>
        <taxon>Neoheterodontei</taxon>
        <taxon>Myida</taxon>
        <taxon>Myoidea</taxon>
        <taxon>Myidae</taxon>
        <taxon>Mya</taxon>
    </lineage>
</organism>
<accession>A0ABY7FVF6</accession>
<evidence type="ECO:0000313" key="2">
    <source>
        <dbReference type="Proteomes" id="UP001164746"/>
    </source>
</evidence>
<proteinExistence type="predicted"/>
<evidence type="ECO:0000313" key="1">
    <source>
        <dbReference type="EMBL" id="WAR26200.1"/>
    </source>
</evidence>
<name>A0ABY7FVF6_MYAAR</name>
<gene>
    <name evidence="1" type="ORF">MAR_011904</name>
</gene>
<dbReference type="Proteomes" id="UP001164746">
    <property type="component" value="Chromosome 14"/>
</dbReference>
<dbReference type="EMBL" id="CP111025">
    <property type="protein sequence ID" value="WAR26200.1"/>
    <property type="molecule type" value="Genomic_DNA"/>
</dbReference>